<reference evidence="2 3" key="1">
    <citation type="journal article" date="2018" name="BMC Genomics">
        <title>Genomic comparison of Trypanosoma conorhini and Trypanosoma rangeli to Trypanosoma cruzi strains of high and low virulence.</title>
        <authorList>
            <person name="Bradwell K.R."/>
            <person name="Koparde V.N."/>
            <person name="Matveyev A.V."/>
            <person name="Serrano M.G."/>
            <person name="Alves J.M."/>
            <person name="Parikh H."/>
            <person name="Huang B."/>
            <person name="Lee V."/>
            <person name="Espinosa-Alvarez O."/>
            <person name="Ortiz P.A."/>
            <person name="Costa-Martins A.G."/>
            <person name="Teixeira M.M."/>
            <person name="Buck G.A."/>
        </authorList>
    </citation>
    <scope>NUCLEOTIDE SEQUENCE [LARGE SCALE GENOMIC DNA]</scope>
    <source>
        <strain evidence="2 3">025E</strain>
    </source>
</reference>
<evidence type="ECO:0000313" key="3">
    <source>
        <dbReference type="Proteomes" id="UP000284403"/>
    </source>
</evidence>
<proteinExistence type="predicted"/>
<comment type="caution">
    <text evidence="2">The sequence shown here is derived from an EMBL/GenBank/DDBJ whole genome shotgun (WGS) entry which is preliminary data.</text>
</comment>
<dbReference type="Proteomes" id="UP000284403">
    <property type="component" value="Unassembled WGS sequence"/>
</dbReference>
<protein>
    <submittedName>
        <fullName evidence="2">Uncharacterized protein</fullName>
    </submittedName>
</protein>
<dbReference type="EMBL" id="MKKU01000893">
    <property type="protein sequence ID" value="RNF00327.1"/>
    <property type="molecule type" value="Genomic_DNA"/>
</dbReference>
<gene>
    <name evidence="2" type="ORF">Tco025E_08823</name>
</gene>
<evidence type="ECO:0000256" key="1">
    <source>
        <dbReference type="SAM" id="MobiDB-lite"/>
    </source>
</evidence>
<dbReference type="AlphaFoldDB" id="A0A422N4C5"/>
<dbReference type="RefSeq" id="XP_029224223.1">
    <property type="nucleotide sequence ID" value="XM_029375662.1"/>
</dbReference>
<accession>A0A422N4C5</accession>
<sequence>MGLLLQLQLVAQRLRMKWGVLAVHLLVATGVMLLNSKRGEMSQLPPSVAGVAGGPNDPPATCASGLPSAAAAAAVCPHAVTDVPPPPSGAQTPTPSGRVAQQSSSAPAFSHLGGDGGGARGGVPGAAPADRVTPTPRLSVDGRSLGERAASSPNVAGRDVIRSRDPASPAGGTANADRRSAGGQSVTAAAGTNSGAASADNPETAAPHRTHSGKKDSSDAAAAWVRARALLLPLLLLTVALACAAGQC</sequence>
<dbReference type="GeneID" id="40322434"/>
<feature type="compositionally biased region" description="Gly residues" evidence="1">
    <location>
        <begin position="113"/>
        <end position="124"/>
    </location>
</feature>
<name>A0A422N4C5_9TRYP</name>
<feature type="region of interest" description="Disordered" evidence="1">
    <location>
        <begin position="82"/>
        <end position="217"/>
    </location>
</feature>
<keyword evidence="3" id="KW-1185">Reference proteome</keyword>
<feature type="compositionally biased region" description="Low complexity" evidence="1">
    <location>
        <begin position="187"/>
        <end position="201"/>
    </location>
</feature>
<organism evidence="2 3">
    <name type="scientific">Trypanosoma conorhini</name>
    <dbReference type="NCBI Taxonomy" id="83891"/>
    <lineage>
        <taxon>Eukaryota</taxon>
        <taxon>Discoba</taxon>
        <taxon>Euglenozoa</taxon>
        <taxon>Kinetoplastea</taxon>
        <taxon>Metakinetoplastina</taxon>
        <taxon>Trypanosomatida</taxon>
        <taxon>Trypanosomatidae</taxon>
        <taxon>Trypanosoma</taxon>
    </lineage>
</organism>
<evidence type="ECO:0000313" key="2">
    <source>
        <dbReference type="EMBL" id="RNF00327.1"/>
    </source>
</evidence>